<dbReference type="AlphaFoldDB" id="A0A914I1W2"/>
<accession>A0A914I1W2</accession>
<sequence>MDLLRKLEQNRAAIEVRKLKRAFKQFYADSQKYLEDWSEQFLEASEVIGDWVIFESEPTLEKVRKAYKHFFGTTAEELLFGEVAELQQTLKQIEGIRANDQTVDEKWTTIFKNRNFSSLWSKISKRTSATE</sequence>
<dbReference type="Proteomes" id="UP000887572">
    <property type="component" value="Unplaced"/>
</dbReference>
<reference evidence="2" key="1">
    <citation type="submission" date="2022-11" db="UniProtKB">
        <authorList>
            <consortium name="WormBaseParasite"/>
        </authorList>
    </citation>
    <scope>IDENTIFICATION</scope>
</reference>
<dbReference type="WBParaSite" id="Gr19_v10_g5844.t1">
    <property type="protein sequence ID" value="Gr19_v10_g5844.t1"/>
    <property type="gene ID" value="Gr19_v10_g5844"/>
</dbReference>
<protein>
    <submittedName>
        <fullName evidence="2">Uncharacterized protein</fullName>
    </submittedName>
</protein>
<keyword evidence="1" id="KW-1185">Reference proteome</keyword>
<proteinExistence type="predicted"/>
<evidence type="ECO:0000313" key="1">
    <source>
        <dbReference type="Proteomes" id="UP000887572"/>
    </source>
</evidence>
<organism evidence="1 2">
    <name type="scientific">Globodera rostochiensis</name>
    <name type="common">Golden nematode worm</name>
    <name type="synonym">Heterodera rostochiensis</name>
    <dbReference type="NCBI Taxonomy" id="31243"/>
    <lineage>
        <taxon>Eukaryota</taxon>
        <taxon>Metazoa</taxon>
        <taxon>Ecdysozoa</taxon>
        <taxon>Nematoda</taxon>
        <taxon>Chromadorea</taxon>
        <taxon>Rhabditida</taxon>
        <taxon>Tylenchina</taxon>
        <taxon>Tylenchomorpha</taxon>
        <taxon>Tylenchoidea</taxon>
        <taxon>Heteroderidae</taxon>
        <taxon>Heteroderinae</taxon>
        <taxon>Globodera</taxon>
    </lineage>
</organism>
<name>A0A914I1W2_GLORO</name>
<evidence type="ECO:0000313" key="2">
    <source>
        <dbReference type="WBParaSite" id="Gr19_v10_g5844.t1"/>
    </source>
</evidence>